<dbReference type="PRINTS" id="PR00421">
    <property type="entry name" value="THIOREDOXIN"/>
</dbReference>
<dbReference type="PANTHER" id="PTHR45663:SF11">
    <property type="entry name" value="GEO12009P1"/>
    <property type="match status" value="1"/>
</dbReference>
<dbReference type="InterPro" id="IPR013766">
    <property type="entry name" value="Thioredoxin_domain"/>
</dbReference>
<dbReference type="RefSeq" id="WP_014848079.1">
    <property type="nucleotide sequence ID" value="NZ_CAJZDL010000120.1"/>
</dbReference>
<dbReference type="InterPro" id="IPR036249">
    <property type="entry name" value="Thioredoxin-like_sf"/>
</dbReference>
<dbReference type="PANTHER" id="PTHR45663">
    <property type="entry name" value="GEO12009P1"/>
    <property type="match status" value="1"/>
</dbReference>
<dbReference type="GeneID" id="64408467"/>
<dbReference type="GO" id="GO:0015035">
    <property type="term" value="F:protein-disulfide reductase activity"/>
    <property type="evidence" value="ECO:0007669"/>
    <property type="project" value="UniProtKB-UniRule"/>
</dbReference>
<dbReference type="EMBL" id="CP072385">
    <property type="protein sequence ID" value="QUC11164.1"/>
    <property type="molecule type" value="Genomic_DNA"/>
</dbReference>
<keyword evidence="4 9" id="KW-1015">Disulfide bond</keyword>
<keyword evidence="5 9" id="KW-0676">Redox-active center</keyword>
<evidence type="ECO:0000259" key="10">
    <source>
        <dbReference type="PROSITE" id="PS51352"/>
    </source>
</evidence>
<dbReference type="PROSITE" id="PS51352">
    <property type="entry name" value="THIOREDOXIN_2"/>
    <property type="match status" value="1"/>
</dbReference>
<dbReference type="InterPro" id="IPR005746">
    <property type="entry name" value="Thioredoxin"/>
</dbReference>
<evidence type="ECO:0000313" key="13">
    <source>
        <dbReference type="Proteomes" id="UP000273044"/>
    </source>
</evidence>
<comment type="similarity">
    <text evidence="1 7">Belongs to the thioredoxin family.</text>
</comment>
<feature type="active site" description="Nucleophile" evidence="8">
    <location>
        <position position="34"/>
    </location>
</feature>
<dbReference type="Proteomes" id="UP000677180">
    <property type="component" value="Chromosome"/>
</dbReference>
<dbReference type="Pfam" id="PF00085">
    <property type="entry name" value="Thioredoxin"/>
    <property type="match status" value="1"/>
</dbReference>
<dbReference type="OrthoDB" id="9790390at2"/>
<evidence type="ECO:0000313" key="14">
    <source>
        <dbReference type="Proteomes" id="UP000677180"/>
    </source>
</evidence>
<dbReference type="InterPro" id="IPR017937">
    <property type="entry name" value="Thioredoxin_CS"/>
</dbReference>
<feature type="active site" description="Nucleophile" evidence="8">
    <location>
        <position position="31"/>
    </location>
</feature>
<evidence type="ECO:0000256" key="9">
    <source>
        <dbReference type="PIRSR" id="PIRSR000077-4"/>
    </source>
</evidence>
<dbReference type="OMA" id="KQLWRQS"/>
<keyword evidence="13" id="KW-1185">Reference proteome</keyword>
<name>A0A3N4CYC4_9ACTN</name>
<evidence type="ECO:0000256" key="1">
    <source>
        <dbReference type="ARBA" id="ARBA00008987"/>
    </source>
</evidence>
<dbReference type="PIRSF" id="PIRSF000077">
    <property type="entry name" value="Thioredoxin"/>
    <property type="match status" value="1"/>
</dbReference>
<feature type="domain" description="Thioredoxin" evidence="10">
    <location>
        <begin position="1"/>
        <end position="106"/>
    </location>
</feature>
<keyword evidence="3" id="KW-0249">Electron transport</keyword>
<sequence length="106" mass="11634">MAVVDVTEATFADEVLLSPVPVVVDYWATWCGPCKQMAPIIEELARDYEGRVKFVKLDINAEVAFAAEKGILSIPTLEFYKSGKVEKTLSGGKSKNALKKVIDELV</sequence>
<dbReference type="SUPFAM" id="SSF52833">
    <property type="entry name" value="Thioredoxin-like"/>
    <property type="match status" value="1"/>
</dbReference>
<feature type="disulfide bond" description="Redox-active" evidence="9">
    <location>
        <begin position="31"/>
        <end position="34"/>
    </location>
</feature>
<dbReference type="GO" id="GO:0045454">
    <property type="term" value="P:cell redox homeostasis"/>
    <property type="evidence" value="ECO:0007669"/>
    <property type="project" value="TreeGrafter"/>
</dbReference>
<evidence type="ECO:0000256" key="6">
    <source>
        <dbReference type="NCBIfam" id="TIGR01068"/>
    </source>
</evidence>
<evidence type="ECO:0000256" key="4">
    <source>
        <dbReference type="ARBA" id="ARBA00023157"/>
    </source>
</evidence>
<organism evidence="11 14">
    <name type="scientific">Arachnia propionica</name>
    <dbReference type="NCBI Taxonomy" id="1750"/>
    <lineage>
        <taxon>Bacteria</taxon>
        <taxon>Bacillati</taxon>
        <taxon>Actinomycetota</taxon>
        <taxon>Actinomycetes</taxon>
        <taxon>Propionibacteriales</taxon>
        <taxon>Propionibacteriaceae</taxon>
        <taxon>Arachnia</taxon>
    </lineage>
</organism>
<keyword evidence="2" id="KW-0813">Transport</keyword>
<dbReference type="FunFam" id="3.40.30.10:FF:000001">
    <property type="entry name" value="Thioredoxin"/>
    <property type="match status" value="1"/>
</dbReference>
<dbReference type="Proteomes" id="UP000273044">
    <property type="component" value="Chromosome"/>
</dbReference>
<feature type="site" description="Deprotonates C-terminal active site Cys" evidence="8">
    <location>
        <position position="25"/>
    </location>
</feature>
<evidence type="ECO:0000313" key="11">
    <source>
        <dbReference type="EMBL" id="QUC11164.1"/>
    </source>
</evidence>
<reference evidence="12 13" key="1">
    <citation type="submission" date="2018-12" db="EMBL/GenBank/DDBJ databases">
        <authorList>
            <consortium name="Pathogen Informatics"/>
        </authorList>
    </citation>
    <scope>NUCLEOTIDE SEQUENCE [LARGE SCALE GENOMIC DNA]</scope>
    <source>
        <strain evidence="12 13">NCTC12967</strain>
    </source>
</reference>
<proteinExistence type="inferred from homology"/>
<dbReference type="AlphaFoldDB" id="A0A3N4CYC4"/>
<dbReference type="NCBIfam" id="TIGR01068">
    <property type="entry name" value="thioredoxin"/>
    <property type="match status" value="1"/>
</dbReference>
<dbReference type="GO" id="GO:0005829">
    <property type="term" value="C:cytosol"/>
    <property type="evidence" value="ECO:0007669"/>
    <property type="project" value="TreeGrafter"/>
</dbReference>
<accession>A0A3N4CYC4</accession>
<gene>
    <name evidence="11" type="primary">trxA</name>
    <name evidence="11" type="ORF">J5A53_00185</name>
    <name evidence="12" type="ORF">NCTC12967_03068</name>
</gene>
<dbReference type="PROSITE" id="PS00194">
    <property type="entry name" value="THIOREDOXIN_1"/>
    <property type="match status" value="1"/>
</dbReference>
<dbReference type="CDD" id="cd02947">
    <property type="entry name" value="TRX_family"/>
    <property type="match status" value="1"/>
</dbReference>
<protein>
    <recommendedName>
        <fullName evidence="6 7">Thioredoxin</fullName>
    </recommendedName>
</protein>
<evidence type="ECO:0000256" key="7">
    <source>
        <dbReference type="PIRNR" id="PIRNR000077"/>
    </source>
</evidence>
<feature type="site" description="Contributes to redox potential value" evidence="8">
    <location>
        <position position="32"/>
    </location>
</feature>
<evidence type="ECO:0000313" key="12">
    <source>
        <dbReference type="EMBL" id="VEH71740.1"/>
    </source>
</evidence>
<evidence type="ECO:0000256" key="8">
    <source>
        <dbReference type="PIRSR" id="PIRSR000077-1"/>
    </source>
</evidence>
<reference evidence="11" key="2">
    <citation type="submission" date="2021-03" db="EMBL/GenBank/DDBJ databases">
        <title>Human Oral Microbial Genomes.</title>
        <authorList>
            <person name="Johnston C.D."/>
            <person name="Chen T."/>
            <person name="Dewhirst F.E."/>
        </authorList>
    </citation>
    <scope>NUCLEOTIDE SEQUENCE</scope>
    <source>
        <strain evidence="11">F0714</strain>
    </source>
</reference>
<dbReference type="Gene3D" id="3.40.30.10">
    <property type="entry name" value="Glutaredoxin"/>
    <property type="match status" value="1"/>
</dbReference>
<feature type="site" description="Contributes to redox potential value" evidence="8">
    <location>
        <position position="33"/>
    </location>
</feature>
<evidence type="ECO:0000256" key="5">
    <source>
        <dbReference type="ARBA" id="ARBA00023284"/>
    </source>
</evidence>
<evidence type="ECO:0000256" key="3">
    <source>
        <dbReference type="ARBA" id="ARBA00022982"/>
    </source>
</evidence>
<dbReference type="EMBL" id="LR134406">
    <property type="protein sequence ID" value="VEH71740.1"/>
    <property type="molecule type" value="Genomic_DNA"/>
</dbReference>
<evidence type="ECO:0000256" key="2">
    <source>
        <dbReference type="ARBA" id="ARBA00022448"/>
    </source>
</evidence>